<dbReference type="SUPFAM" id="SSF52490">
    <property type="entry name" value="Tubulin nucleotide-binding domain-like"/>
    <property type="match status" value="1"/>
</dbReference>
<keyword evidence="9" id="KW-0378">Hydrolase</keyword>
<evidence type="ECO:0000256" key="4">
    <source>
        <dbReference type="ARBA" id="ARBA00011747"/>
    </source>
</evidence>
<keyword evidence="6 15" id="KW-0493">Microtubule</keyword>
<accession>U5EUT1</accession>
<dbReference type="CDD" id="cd02186">
    <property type="entry name" value="alpha_tubulin"/>
    <property type="match status" value="1"/>
</dbReference>
<dbReference type="FunFam" id="3.30.1330.20:FF:000001">
    <property type="entry name" value="Tubulin alpha chain"/>
    <property type="match status" value="1"/>
</dbReference>
<dbReference type="GO" id="GO:0016787">
    <property type="term" value="F:hydrolase activity"/>
    <property type="evidence" value="ECO:0007669"/>
    <property type="project" value="UniProtKB-KW"/>
</dbReference>
<dbReference type="InterPro" id="IPR000217">
    <property type="entry name" value="Tubulin"/>
</dbReference>
<dbReference type="Pfam" id="PF00091">
    <property type="entry name" value="Tubulin"/>
    <property type="match status" value="1"/>
</dbReference>
<proteinExistence type="evidence at transcript level"/>
<evidence type="ECO:0000259" key="17">
    <source>
        <dbReference type="SMART" id="SM00865"/>
    </source>
</evidence>
<keyword evidence="5" id="KW-0963">Cytoplasm</keyword>
<keyword evidence="11 15" id="KW-0342">GTP-binding</keyword>
<dbReference type="SMART" id="SM00864">
    <property type="entry name" value="Tubulin"/>
    <property type="match status" value="1"/>
</dbReference>
<evidence type="ECO:0000256" key="3">
    <source>
        <dbReference type="ARBA" id="ARBA00009636"/>
    </source>
</evidence>
<dbReference type="PRINTS" id="PR01161">
    <property type="entry name" value="TUBULIN"/>
</dbReference>
<dbReference type="FunFam" id="3.40.50.1440:FF:000011">
    <property type="entry name" value="Tubulin alpha chain"/>
    <property type="match status" value="1"/>
</dbReference>
<evidence type="ECO:0000256" key="8">
    <source>
        <dbReference type="ARBA" id="ARBA00022741"/>
    </source>
</evidence>
<feature type="domain" description="Tubulin/FtsZ GTPase" evidence="16">
    <location>
        <begin position="46"/>
        <end position="243"/>
    </location>
</feature>
<dbReference type="InterPro" id="IPR003008">
    <property type="entry name" value="Tubulin_FtsZ_GTPase"/>
</dbReference>
<evidence type="ECO:0000256" key="12">
    <source>
        <dbReference type="ARBA" id="ARBA00023212"/>
    </source>
</evidence>
<dbReference type="PROSITE" id="PS00227">
    <property type="entry name" value="TUBULIN"/>
    <property type="match status" value="1"/>
</dbReference>
<comment type="catalytic activity">
    <reaction evidence="14">
        <text>GTP + H2O = GDP + phosphate + H(+)</text>
        <dbReference type="Rhea" id="RHEA:19669"/>
        <dbReference type="ChEBI" id="CHEBI:15377"/>
        <dbReference type="ChEBI" id="CHEBI:15378"/>
        <dbReference type="ChEBI" id="CHEBI:37565"/>
        <dbReference type="ChEBI" id="CHEBI:43474"/>
        <dbReference type="ChEBI" id="CHEBI:58189"/>
    </reaction>
    <physiologicalReaction direction="left-to-right" evidence="14">
        <dbReference type="Rhea" id="RHEA:19670"/>
    </physiologicalReaction>
</comment>
<dbReference type="GO" id="GO:0005874">
    <property type="term" value="C:microtubule"/>
    <property type="evidence" value="ECO:0007669"/>
    <property type="project" value="UniProtKB-KW"/>
</dbReference>
<evidence type="ECO:0000256" key="6">
    <source>
        <dbReference type="ARBA" id="ARBA00022701"/>
    </source>
</evidence>
<evidence type="ECO:0000256" key="11">
    <source>
        <dbReference type="ARBA" id="ARBA00023134"/>
    </source>
</evidence>
<dbReference type="EMBL" id="GANO01001326">
    <property type="protein sequence ID" value="JAB58545.1"/>
    <property type="molecule type" value="mRNA"/>
</dbReference>
<evidence type="ECO:0000256" key="1">
    <source>
        <dbReference type="ARBA" id="ARBA00001946"/>
    </source>
</evidence>
<dbReference type="InterPro" id="IPR037103">
    <property type="entry name" value="Tubulin/FtsZ-like_C"/>
</dbReference>
<organism evidence="18">
    <name type="scientific">Corethrella appendiculata</name>
    <dbReference type="NCBI Taxonomy" id="1370023"/>
    <lineage>
        <taxon>Eukaryota</taxon>
        <taxon>Metazoa</taxon>
        <taxon>Ecdysozoa</taxon>
        <taxon>Arthropoda</taxon>
        <taxon>Hexapoda</taxon>
        <taxon>Insecta</taxon>
        <taxon>Pterygota</taxon>
        <taxon>Neoptera</taxon>
        <taxon>Endopterygota</taxon>
        <taxon>Diptera</taxon>
        <taxon>Nematocera</taxon>
        <taxon>Culicoidea</taxon>
        <taxon>Chaoboridae</taxon>
        <taxon>Corethrella</taxon>
    </lineage>
</organism>
<dbReference type="InterPro" id="IPR017975">
    <property type="entry name" value="Tubulin_CS"/>
</dbReference>
<evidence type="ECO:0000256" key="13">
    <source>
        <dbReference type="ARBA" id="ARBA00034296"/>
    </source>
</evidence>
<feature type="domain" description="Tubulin/FtsZ 2-layer sandwich" evidence="17">
    <location>
        <begin position="245"/>
        <end position="390"/>
    </location>
</feature>
<dbReference type="Gene3D" id="3.30.1330.20">
    <property type="entry name" value="Tubulin/FtsZ, C-terminal domain"/>
    <property type="match status" value="1"/>
</dbReference>
<comment type="subunit">
    <text evidence="4 15">Dimer of alpha and beta chains. A typical microtubule is a hollow water-filled tube with an outer diameter of 25 nm and an inner diameter of 15 nM. Alpha-beta heterodimers associate head-to-tail to form protofilaments running lengthwise along the microtubule wall with the beta-tubulin subunit facing the microtubule plus end conferring a structural polarity. Microtubules usually have 13 protofilaments but different protofilament numbers can be found in some organisms and specialized cells.</text>
</comment>
<keyword evidence="10" id="KW-0460">Magnesium</keyword>
<evidence type="ECO:0000256" key="2">
    <source>
        <dbReference type="ARBA" id="ARBA00004245"/>
    </source>
</evidence>
<keyword evidence="12" id="KW-0206">Cytoskeleton</keyword>
<keyword evidence="8 15" id="KW-0547">Nucleotide-binding</keyword>
<comment type="subcellular location">
    <subcellularLocation>
        <location evidence="2">Cytoplasm</location>
        <location evidence="2">Cytoskeleton</location>
    </subcellularLocation>
</comment>
<name>U5EUT1_9DIPT</name>
<sequence length="449" mass="49840">MREVIILNVGQAGCQIGDACWQLFVLEHGILPDGTLGKGVVVDEHVSSFFHDTKSGKVVPRTAFIDLEDSVIQDIKTSSYKQLYSPQLMIMGKEDAANNYARGHYTVGKQVIDQTSVTIQKLTEQCDGLQGFLIFHSFGGGTGSGFTSLLMEALSNEYGKKCKLEFAVYPAPRISTSVVEPYNSVLTTSSSMPNTDCCFMIDNEATYEISTKNLQVDRPDYKCLNSLVAQVVSSTTASLRFKGTMNVDLNEFQTNLVPYPRVHFPLVSYAPLLSADNAAHVSSSISEITNACFEQPNMLVKCDPRYGKYMACCMLYRGDVVPKDINTTIALLKQKSHISFVDWCPTGFKIGINQQPLTVLPGSPIAKAQRCVCMLANTTAIAAPWARLNEKFDLMYKKRAFVHWYVGEGMEEGEFNEAREDLAALERDYQEVAGDTVDGEYEDLYDDEF</sequence>
<evidence type="ECO:0000256" key="5">
    <source>
        <dbReference type="ARBA" id="ARBA00022490"/>
    </source>
</evidence>
<evidence type="ECO:0000313" key="18">
    <source>
        <dbReference type="EMBL" id="JAB58545.1"/>
    </source>
</evidence>
<dbReference type="GO" id="GO:0005737">
    <property type="term" value="C:cytoplasm"/>
    <property type="evidence" value="ECO:0007669"/>
    <property type="project" value="UniProtKB-ARBA"/>
</dbReference>
<dbReference type="InterPro" id="IPR008280">
    <property type="entry name" value="Tub_FtsZ_C"/>
</dbReference>
<dbReference type="GO" id="GO:0005525">
    <property type="term" value="F:GTP binding"/>
    <property type="evidence" value="ECO:0007669"/>
    <property type="project" value="UniProtKB-UniRule"/>
</dbReference>
<dbReference type="GO" id="GO:0005200">
    <property type="term" value="F:structural constituent of cytoskeleton"/>
    <property type="evidence" value="ECO:0007669"/>
    <property type="project" value="InterPro"/>
</dbReference>
<evidence type="ECO:0000256" key="14">
    <source>
        <dbReference type="ARBA" id="ARBA00049117"/>
    </source>
</evidence>
<dbReference type="GO" id="GO:0007017">
    <property type="term" value="P:microtubule-based process"/>
    <property type="evidence" value="ECO:0007669"/>
    <property type="project" value="InterPro"/>
</dbReference>
<evidence type="ECO:0000259" key="16">
    <source>
        <dbReference type="SMART" id="SM00864"/>
    </source>
</evidence>
<protein>
    <recommendedName>
        <fullName evidence="15">Tubulin alpha chain</fullName>
    </recommendedName>
</protein>
<dbReference type="FunFam" id="1.10.287.600:FF:000001">
    <property type="entry name" value="Tubulin alpha chain"/>
    <property type="match status" value="1"/>
</dbReference>
<comment type="similarity">
    <text evidence="3 15">Belongs to the tubulin family.</text>
</comment>
<evidence type="ECO:0000256" key="15">
    <source>
        <dbReference type="RuleBase" id="RU000352"/>
    </source>
</evidence>
<comment type="function">
    <text evidence="13 15">Tubulin is the major constituent of microtubules, a cylinder consisting of laterally associated linear protofilaments composed of alpha- and beta-tubulin heterodimers. Microtubules grow by the addition of GTP-tubulin dimers to the microtubule end, where a stabilizing cap forms. Below the cap, tubulin dimers are in GDP-bound state, owing to GTPase activity of alpha-tubulin.</text>
</comment>
<dbReference type="GO" id="GO:0046872">
    <property type="term" value="F:metal ion binding"/>
    <property type="evidence" value="ECO:0007669"/>
    <property type="project" value="UniProtKB-KW"/>
</dbReference>
<dbReference type="SMART" id="SM00865">
    <property type="entry name" value="Tubulin_C"/>
    <property type="match status" value="1"/>
</dbReference>
<dbReference type="AlphaFoldDB" id="U5EUT1"/>
<dbReference type="InterPro" id="IPR002452">
    <property type="entry name" value="Alpha_tubulin"/>
</dbReference>
<comment type="cofactor">
    <cofactor evidence="1">
        <name>Mg(2+)</name>
        <dbReference type="ChEBI" id="CHEBI:18420"/>
    </cofactor>
</comment>
<evidence type="ECO:0000256" key="10">
    <source>
        <dbReference type="ARBA" id="ARBA00022842"/>
    </source>
</evidence>
<dbReference type="InterPro" id="IPR023123">
    <property type="entry name" value="Tubulin_C"/>
</dbReference>
<dbReference type="Pfam" id="PF03953">
    <property type="entry name" value="Tubulin_C"/>
    <property type="match status" value="1"/>
</dbReference>
<evidence type="ECO:0000256" key="9">
    <source>
        <dbReference type="ARBA" id="ARBA00022801"/>
    </source>
</evidence>
<dbReference type="Gene3D" id="3.40.50.1440">
    <property type="entry name" value="Tubulin/FtsZ, GTPase domain"/>
    <property type="match status" value="1"/>
</dbReference>
<evidence type="ECO:0000256" key="7">
    <source>
        <dbReference type="ARBA" id="ARBA00022723"/>
    </source>
</evidence>
<reference evidence="18" key="1">
    <citation type="journal article" date="2014" name="Insect Biochem. Mol. Biol.">
        <title>An insight into the sialome of the frog biting fly, Corethrella appendiculata.</title>
        <authorList>
            <person name="Ribeiro J.M.C."/>
            <person name="Chagas A.C."/>
            <person name="Pham V.M."/>
            <person name="Lounibos L.P."/>
            <person name="Calvo E."/>
        </authorList>
    </citation>
    <scope>NUCLEOTIDE SEQUENCE</scope>
    <source>
        <tissue evidence="18">Salivary glands</tissue>
    </source>
</reference>
<keyword evidence="7" id="KW-0479">Metal-binding</keyword>
<dbReference type="InterPro" id="IPR018316">
    <property type="entry name" value="Tubulin/FtsZ_2-layer-sand-dom"/>
</dbReference>
<dbReference type="InterPro" id="IPR036525">
    <property type="entry name" value="Tubulin/FtsZ_GTPase_sf"/>
</dbReference>
<dbReference type="SUPFAM" id="SSF55307">
    <property type="entry name" value="Tubulin C-terminal domain-like"/>
    <property type="match status" value="1"/>
</dbReference>
<dbReference type="PRINTS" id="PR01162">
    <property type="entry name" value="ALPHATUBULIN"/>
</dbReference>
<dbReference type="Gene3D" id="1.10.287.600">
    <property type="entry name" value="Helix hairpin bin"/>
    <property type="match status" value="1"/>
</dbReference>
<dbReference type="PANTHER" id="PTHR11588">
    <property type="entry name" value="TUBULIN"/>
    <property type="match status" value="1"/>
</dbReference>